<dbReference type="EMBL" id="JAVDSG010000001">
    <property type="protein sequence ID" value="MDR6593824.1"/>
    <property type="molecule type" value="Genomic_DNA"/>
</dbReference>
<dbReference type="Proteomes" id="UP001268819">
    <property type="component" value="Unassembled WGS sequence"/>
</dbReference>
<accession>A0ABU1PT73</accession>
<sequence length="57" mass="5219">MAFGSAKPVGAGAVDAGAAGVGAAGAADVVSGVVARVRGGAGSALRVGRVAASVRRR</sequence>
<comment type="caution">
    <text evidence="1">The sequence shown here is derived from an EMBL/GenBank/DDBJ whole genome shotgun (WGS) entry which is preliminary data.</text>
</comment>
<reference evidence="1 2" key="1">
    <citation type="submission" date="2023-07" db="EMBL/GenBank/DDBJ databases">
        <title>Sequencing the genomes of 1000 actinobacteria strains.</title>
        <authorList>
            <person name="Klenk H.-P."/>
        </authorList>
    </citation>
    <scope>NUCLEOTIDE SEQUENCE [LARGE SCALE GENOMIC DNA]</scope>
    <source>
        <strain evidence="1 2">DSM 43749</strain>
    </source>
</reference>
<gene>
    <name evidence="1" type="ORF">J2S66_002208</name>
</gene>
<evidence type="ECO:0000313" key="2">
    <source>
        <dbReference type="Proteomes" id="UP001268819"/>
    </source>
</evidence>
<proteinExistence type="predicted"/>
<protein>
    <submittedName>
        <fullName evidence="1">Uncharacterized protein</fullName>
    </submittedName>
</protein>
<organism evidence="1 2">
    <name type="scientific">Saccharothrix longispora</name>
    <dbReference type="NCBI Taxonomy" id="33920"/>
    <lineage>
        <taxon>Bacteria</taxon>
        <taxon>Bacillati</taxon>
        <taxon>Actinomycetota</taxon>
        <taxon>Actinomycetes</taxon>
        <taxon>Pseudonocardiales</taxon>
        <taxon>Pseudonocardiaceae</taxon>
        <taxon>Saccharothrix</taxon>
    </lineage>
</organism>
<evidence type="ECO:0000313" key="1">
    <source>
        <dbReference type="EMBL" id="MDR6593824.1"/>
    </source>
</evidence>
<dbReference type="RefSeq" id="WP_310306813.1">
    <property type="nucleotide sequence ID" value="NZ_BAAAXB010000001.1"/>
</dbReference>
<keyword evidence="2" id="KW-1185">Reference proteome</keyword>
<name>A0ABU1PT73_9PSEU</name>